<evidence type="ECO:0000259" key="1">
    <source>
        <dbReference type="Pfam" id="PF06054"/>
    </source>
</evidence>
<dbReference type="EMBL" id="CP026118">
    <property type="protein sequence ID" value="QAS51614.1"/>
    <property type="molecule type" value="Genomic_DNA"/>
</dbReference>
<dbReference type="Proteomes" id="UP000287756">
    <property type="component" value="Chromosome"/>
</dbReference>
<dbReference type="OrthoDB" id="3784230at2"/>
<feature type="domain" description="Competence protein CoiA-like N-terminal" evidence="2">
    <location>
        <begin position="15"/>
        <end position="61"/>
    </location>
</feature>
<dbReference type="Pfam" id="PF06054">
    <property type="entry name" value="CoiA_nuc"/>
    <property type="match status" value="1"/>
</dbReference>
<dbReference type="Pfam" id="PF25164">
    <property type="entry name" value="CoiA_N"/>
    <property type="match status" value="1"/>
</dbReference>
<gene>
    <name evidence="3" type="ORF">HLI_04910</name>
</gene>
<sequence>MLYALNTEGKLQSLYQMSKQEISAIKRQMFRCPTCNEPLQVRAGLKVIPHFSHPPKSDCASMKKGESLEHETGKWALYEWLFEQGYEVHLEPYIEEIQQRADVLMKHNGKKLALEYQCSTIPIREVRKRTAAYKKIEVFPLWILGMKHFQRSGPEQILLNDFIRSFLYFWHNSYHLLFFDTSSKRIIRVSHIRSIGMRQNYGSIHSIPISEALFPNFFFQTTLQIH</sequence>
<feature type="domain" description="Competence protein CoiA nuclease-like" evidence="1">
    <location>
        <begin position="66"/>
        <end position="220"/>
    </location>
</feature>
<dbReference type="KEGG" id="hli:HLI_04910"/>
<dbReference type="AlphaFoldDB" id="A0A410MA46"/>
<name>A0A410MA46_9BACI</name>
<protein>
    <recommendedName>
        <fullName evidence="5">Competence protein CoiA</fullName>
    </recommendedName>
</protein>
<accession>A0A410MA46</accession>
<dbReference type="PIRSF" id="PIRSF007487">
    <property type="entry name" value="Competence-induced_CoiA_bac"/>
    <property type="match status" value="1"/>
</dbReference>
<dbReference type="InterPro" id="IPR057253">
    <property type="entry name" value="CoiA-like_N"/>
</dbReference>
<dbReference type="RefSeq" id="WP_128523511.1">
    <property type="nucleotide sequence ID" value="NZ_CP026118.1"/>
</dbReference>
<dbReference type="InterPro" id="IPR021176">
    <property type="entry name" value="Competence-induced_CoiA"/>
</dbReference>
<dbReference type="InterPro" id="IPR010330">
    <property type="entry name" value="CoiA_nuc"/>
</dbReference>
<organism evidence="3 4">
    <name type="scientific">Halobacillus litoralis</name>
    <dbReference type="NCBI Taxonomy" id="45668"/>
    <lineage>
        <taxon>Bacteria</taxon>
        <taxon>Bacillati</taxon>
        <taxon>Bacillota</taxon>
        <taxon>Bacilli</taxon>
        <taxon>Bacillales</taxon>
        <taxon>Bacillaceae</taxon>
        <taxon>Halobacillus</taxon>
    </lineage>
</organism>
<evidence type="ECO:0008006" key="5">
    <source>
        <dbReference type="Google" id="ProtNLM"/>
    </source>
</evidence>
<proteinExistence type="predicted"/>
<evidence type="ECO:0000313" key="4">
    <source>
        <dbReference type="Proteomes" id="UP000287756"/>
    </source>
</evidence>
<evidence type="ECO:0000313" key="3">
    <source>
        <dbReference type="EMBL" id="QAS51614.1"/>
    </source>
</evidence>
<evidence type="ECO:0000259" key="2">
    <source>
        <dbReference type="Pfam" id="PF25164"/>
    </source>
</evidence>
<reference evidence="3 4" key="1">
    <citation type="submission" date="2018-01" db="EMBL/GenBank/DDBJ databases">
        <title>The whole genome sequencing and assembly of Halobacillus litoralis ERB031 strain.</title>
        <authorList>
            <person name="Lee S.-J."/>
            <person name="Park M.-K."/>
            <person name="Kim J.-Y."/>
            <person name="Lee Y.-J."/>
            <person name="Yi H."/>
            <person name="Bahn Y.-S."/>
            <person name="Kim J.F."/>
            <person name="Lee D.-W."/>
        </authorList>
    </citation>
    <scope>NUCLEOTIDE SEQUENCE [LARGE SCALE GENOMIC DNA]</scope>
    <source>
        <strain evidence="3 4">ERB 031</strain>
    </source>
</reference>